<accession>A0A3Q9UDQ5</accession>
<evidence type="ECO:0000256" key="9">
    <source>
        <dbReference type="NCBIfam" id="TIGR00233"/>
    </source>
</evidence>
<dbReference type="EMBL" id="LR134473">
    <property type="protein sequence ID" value="VEI02771.1"/>
    <property type="molecule type" value="Genomic_DNA"/>
</dbReference>
<dbReference type="InterPro" id="IPR014729">
    <property type="entry name" value="Rossmann-like_a/b/a_fold"/>
</dbReference>
<evidence type="ECO:0000256" key="2">
    <source>
        <dbReference type="ARBA" id="ARBA00013161"/>
    </source>
</evidence>
<dbReference type="PANTHER" id="PTHR43766">
    <property type="entry name" value="TRYPTOPHAN--TRNA LIGASE, MITOCHONDRIAL"/>
    <property type="match status" value="1"/>
</dbReference>
<keyword evidence="7 10" id="KW-0030">Aminoacyl-tRNA synthetase</keyword>
<dbReference type="InterPro" id="IPR001412">
    <property type="entry name" value="aa-tRNA-synth_I_CS"/>
</dbReference>
<evidence type="ECO:0000256" key="4">
    <source>
        <dbReference type="ARBA" id="ARBA00022741"/>
    </source>
</evidence>
<dbReference type="GO" id="GO:0005737">
    <property type="term" value="C:cytoplasm"/>
    <property type="evidence" value="ECO:0007669"/>
    <property type="project" value="UniProtKB-UniRule"/>
</dbReference>
<dbReference type="GO" id="GO:0005524">
    <property type="term" value="F:ATP binding"/>
    <property type="evidence" value="ECO:0007669"/>
    <property type="project" value="UniProtKB-KW"/>
</dbReference>
<organism evidence="12 15">
    <name type="scientific">Acidipropionibacterium jensenii</name>
    <dbReference type="NCBI Taxonomy" id="1749"/>
    <lineage>
        <taxon>Bacteria</taxon>
        <taxon>Bacillati</taxon>
        <taxon>Actinomycetota</taxon>
        <taxon>Actinomycetes</taxon>
        <taxon>Propionibacteriales</taxon>
        <taxon>Propionibacteriaceae</taxon>
        <taxon>Acidipropionibacterium</taxon>
    </lineage>
</organism>
<dbReference type="GO" id="GO:0006436">
    <property type="term" value="P:tryptophanyl-tRNA aminoacylation"/>
    <property type="evidence" value="ECO:0007669"/>
    <property type="project" value="UniProtKB-UniRule"/>
</dbReference>
<dbReference type="OrthoDB" id="9801042at2"/>
<dbReference type="Gene3D" id="1.10.240.10">
    <property type="entry name" value="Tyrosyl-Transfer RNA Synthetase"/>
    <property type="match status" value="1"/>
</dbReference>
<evidence type="ECO:0000313" key="13">
    <source>
        <dbReference type="EMBL" id="VEI02771.1"/>
    </source>
</evidence>
<dbReference type="Gene3D" id="3.40.50.620">
    <property type="entry name" value="HUPs"/>
    <property type="match status" value="1"/>
</dbReference>
<dbReference type="PRINTS" id="PR01039">
    <property type="entry name" value="TRNASYNTHTRP"/>
</dbReference>
<keyword evidence="6 10" id="KW-0648">Protein biosynthesis</keyword>
<evidence type="ECO:0000256" key="11">
    <source>
        <dbReference type="SAM" id="MobiDB-lite"/>
    </source>
</evidence>
<dbReference type="EC" id="6.1.1.2" evidence="2 9"/>
<keyword evidence="5 10" id="KW-0067">ATP-binding</keyword>
<evidence type="ECO:0000256" key="5">
    <source>
        <dbReference type="ARBA" id="ARBA00022840"/>
    </source>
</evidence>
<reference evidence="12" key="3">
    <citation type="journal article" date="2019" name="Microorganisms">
        <title>Red-Brown Pigmentation of Acidipropionibacterium jensenii Is Tied to Haemolytic Activity and cyl-Like Gene Cluster.</title>
        <authorList>
            <person name="Deptula P."/>
            <person name="Loivamaa I."/>
            <person name="Smolander O.P."/>
            <person name="Laine P."/>
            <person name="Roberts R.J."/>
            <person name="Piironen V."/>
            <person name="Paulin L."/>
            <person name="Savijoki K."/>
            <person name="Auvinen P."/>
            <person name="Varmanen P."/>
        </authorList>
    </citation>
    <scope>NUCLEOTIDE SEQUENCE</scope>
    <source>
        <strain evidence="12">JS280</strain>
    </source>
</reference>
<proteinExistence type="inferred from homology"/>
<dbReference type="InterPro" id="IPR002306">
    <property type="entry name" value="Trp-tRNA-ligase"/>
</dbReference>
<dbReference type="Proteomes" id="UP000285875">
    <property type="component" value="Chromosome"/>
</dbReference>
<dbReference type="NCBIfam" id="TIGR00233">
    <property type="entry name" value="trpS"/>
    <property type="match status" value="1"/>
</dbReference>
<keyword evidence="4 10" id="KW-0547">Nucleotide-binding</keyword>
<dbReference type="SUPFAM" id="SSF52374">
    <property type="entry name" value="Nucleotidylyl transferase"/>
    <property type="match status" value="1"/>
</dbReference>
<evidence type="ECO:0000256" key="10">
    <source>
        <dbReference type="RuleBase" id="RU363036"/>
    </source>
</evidence>
<dbReference type="STRING" id="1122997.GCA_000425285_01797"/>
<dbReference type="InterPro" id="IPR002305">
    <property type="entry name" value="aa-tRNA-synth_Ic"/>
</dbReference>
<reference evidence="13 14" key="2">
    <citation type="submission" date="2018-12" db="EMBL/GenBank/DDBJ databases">
        <authorList>
            <consortium name="Pathogen Informatics"/>
        </authorList>
    </citation>
    <scope>NUCLEOTIDE SEQUENCE [LARGE SCALE GENOMIC DNA]</scope>
    <source>
        <strain evidence="13 14">NCTC13652</strain>
    </source>
</reference>
<dbReference type="PROSITE" id="PS00178">
    <property type="entry name" value="AA_TRNA_LIGASE_I"/>
    <property type="match status" value="1"/>
</dbReference>
<evidence type="ECO:0000313" key="15">
    <source>
        <dbReference type="Proteomes" id="UP000285875"/>
    </source>
</evidence>
<feature type="compositionally biased region" description="Basic and acidic residues" evidence="11">
    <location>
        <begin position="26"/>
        <end position="40"/>
    </location>
</feature>
<dbReference type="AlphaFoldDB" id="A0A3Q9UDQ5"/>
<evidence type="ECO:0000256" key="8">
    <source>
        <dbReference type="ARBA" id="ARBA00049929"/>
    </source>
</evidence>
<dbReference type="GO" id="GO:0004830">
    <property type="term" value="F:tryptophan-tRNA ligase activity"/>
    <property type="evidence" value="ECO:0007669"/>
    <property type="project" value="UniProtKB-UniRule"/>
</dbReference>
<feature type="compositionally biased region" description="Polar residues" evidence="11">
    <location>
        <begin position="1"/>
        <end position="25"/>
    </location>
</feature>
<reference evidence="15" key="1">
    <citation type="submission" date="2017-12" db="EMBL/GenBank/DDBJ databases">
        <title>Whole genome sequencing of Acidipropionibacterium jensenii strains JS279 and JS280.</title>
        <authorList>
            <person name="Deptula P."/>
            <person name="Laine P."/>
            <person name="Smolander O.-P."/>
            <person name="Paulin L."/>
            <person name="Auvinen P."/>
            <person name="Varmanen P."/>
        </authorList>
    </citation>
    <scope>NUCLEOTIDE SEQUENCE [LARGE SCALE GENOMIC DNA]</scope>
    <source>
        <strain evidence="15">JS280</strain>
    </source>
</reference>
<dbReference type="InterPro" id="IPR050203">
    <property type="entry name" value="Trp-tRNA_synthetase"/>
</dbReference>
<evidence type="ECO:0000256" key="3">
    <source>
        <dbReference type="ARBA" id="ARBA00022598"/>
    </source>
</evidence>
<keyword evidence="14" id="KW-1185">Reference proteome</keyword>
<dbReference type="FunFam" id="1.10.240.10:FF:000005">
    <property type="entry name" value="Tryptophan--tRNA ligase"/>
    <property type="match status" value="1"/>
</dbReference>
<comment type="similarity">
    <text evidence="1 10">Belongs to the class-I aminoacyl-tRNA synthetase family.</text>
</comment>
<dbReference type="Proteomes" id="UP000277858">
    <property type="component" value="Chromosome"/>
</dbReference>
<evidence type="ECO:0000256" key="1">
    <source>
        <dbReference type="ARBA" id="ARBA00005594"/>
    </source>
</evidence>
<evidence type="ECO:0000313" key="12">
    <source>
        <dbReference type="EMBL" id="AZZ39284.1"/>
    </source>
</evidence>
<dbReference type="Pfam" id="PF00579">
    <property type="entry name" value="tRNA-synt_1b"/>
    <property type="match status" value="1"/>
</dbReference>
<dbReference type="EMBL" id="CP025570">
    <property type="protein sequence ID" value="AZZ39284.1"/>
    <property type="molecule type" value="Genomic_DNA"/>
</dbReference>
<name>A0A3Q9UDQ5_9ACTN</name>
<dbReference type="KEGG" id="aji:C0Z10_05445"/>
<evidence type="ECO:0000256" key="7">
    <source>
        <dbReference type="ARBA" id="ARBA00023146"/>
    </source>
</evidence>
<evidence type="ECO:0000313" key="14">
    <source>
        <dbReference type="Proteomes" id="UP000277858"/>
    </source>
</evidence>
<evidence type="ECO:0000256" key="6">
    <source>
        <dbReference type="ARBA" id="ARBA00022917"/>
    </source>
</evidence>
<feature type="region of interest" description="Disordered" evidence="11">
    <location>
        <begin position="1"/>
        <end position="40"/>
    </location>
</feature>
<protein>
    <recommendedName>
        <fullName evidence="2 9">Tryptophan--tRNA ligase</fullName>
        <ecNumber evidence="2 9">6.1.1.2</ecNumber>
    </recommendedName>
</protein>
<sequence>MTDISSESGTHPQSGEGSNEATLARSQERSDKVEADLEKHPENWRMLTGDRPTGKLHIGHYFGSLANRVRLQNMGIESFLLIADYQVIYDRDGVGDIQENVLSAVADYLAIGIDPARTTIFTHSALPGLNQLLLPFLSLVTDAELRRNPTVKDELANSDRPMSGLMLTFPVHQAADILFCKANLVPVGRDQLPHIEQARVIARRFDERYGRVDPEHPVFPEPEALLSATPHVLGLDGTKMSKSRGNTIEIGMSADRTAALIKKARTDADRHISYDPQNRPEVSNLVLLTALCEGTTPQQVAEEIGDGGSGTLKKRLTSSLNDHFAPIRARRAELVADEGQLRQVLHEGNEKAGAIADQTLDEVRHAMKMVY</sequence>
<dbReference type="RefSeq" id="WP_051238378.1">
    <property type="nucleotide sequence ID" value="NZ_CP025570.1"/>
</dbReference>
<dbReference type="PANTHER" id="PTHR43766:SF1">
    <property type="entry name" value="TRYPTOPHAN--TRNA LIGASE, MITOCHONDRIAL"/>
    <property type="match status" value="1"/>
</dbReference>
<keyword evidence="3 10" id="KW-0436">Ligase</keyword>
<comment type="catalytic activity">
    <reaction evidence="8">
        <text>tRNA(Trp) + L-tryptophan + ATP = L-tryptophyl-tRNA(Trp) + AMP + diphosphate + H(+)</text>
        <dbReference type="Rhea" id="RHEA:24080"/>
        <dbReference type="Rhea" id="RHEA-COMP:9671"/>
        <dbReference type="Rhea" id="RHEA-COMP:9705"/>
        <dbReference type="ChEBI" id="CHEBI:15378"/>
        <dbReference type="ChEBI" id="CHEBI:30616"/>
        <dbReference type="ChEBI" id="CHEBI:33019"/>
        <dbReference type="ChEBI" id="CHEBI:57912"/>
        <dbReference type="ChEBI" id="CHEBI:78442"/>
        <dbReference type="ChEBI" id="CHEBI:78535"/>
        <dbReference type="ChEBI" id="CHEBI:456215"/>
        <dbReference type="EC" id="6.1.1.2"/>
    </reaction>
</comment>
<gene>
    <name evidence="12" type="primary">trpS</name>
    <name evidence="13" type="synonym">trpS2</name>
    <name evidence="12" type="ORF">C0Z10_05445</name>
    <name evidence="13" type="ORF">NCTC13652_00956</name>
</gene>